<dbReference type="OrthoDB" id="272810at2759"/>
<dbReference type="AlphaFoldDB" id="A0A8S1TK99"/>
<reference evidence="1" key="1">
    <citation type="submission" date="2021-01" db="EMBL/GenBank/DDBJ databases">
        <authorList>
            <consortium name="Genoscope - CEA"/>
            <person name="William W."/>
        </authorList>
    </citation>
    <scope>NUCLEOTIDE SEQUENCE</scope>
</reference>
<dbReference type="Proteomes" id="UP000689195">
    <property type="component" value="Unassembled WGS sequence"/>
</dbReference>
<accession>A0A8S1TK99</accession>
<proteinExistence type="predicted"/>
<dbReference type="EMBL" id="CAJJDO010000022">
    <property type="protein sequence ID" value="CAD8151662.1"/>
    <property type="molecule type" value="Genomic_DNA"/>
</dbReference>
<evidence type="ECO:0000313" key="1">
    <source>
        <dbReference type="EMBL" id="CAD8151662.1"/>
    </source>
</evidence>
<gene>
    <name evidence="1" type="ORF">PPENT_87.1.T0220041</name>
</gene>
<evidence type="ECO:0000313" key="2">
    <source>
        <dbReference type="Proteomes" id="UP000689195"/>
    </source>
</evidence>
<protein>
    <submittedName>
        <fullName evidence="1">Uncharacterized protein</fullName>
    </submittedName>
</protein>
<name>A0A8S1TK99_9CILI</name>
<organism evidence="1 2">
    <name type="scientific">Paramecium pentaurelia</name>
    <dbReference type="NCBI Taxonomy" id="43138"/>
    <lineage>
        <taxon>Eukaryota</taxon>
        <taxon>Sar</taxon>
        <taxon>Alveolata</taxon>
        <taxon>Ciliophora</taxon>
        <taxon>Intramacronucleata</taxon>
        <taxon>Oligohymenophorea</taxon>
        <taxon>Peniculida</taxon>
        <taxon>Parameciidae</taxon>
        <taxon>Paramecium</taxon>
    </lineage>
</organism>
<comment type="caution">
    <text evidence="1">The sequence shown here is derived from an EMBL/GenBank/DDBJ whole genome shotgun (WGS) entry which is preliminary data.</text>
</comment>
<keyword evidence="2" id="KW-1185">Reference proteome</keyword>
<sequence length="151" mass="17842">MFHQKPIKSKCWNCKQDFLITILKIVIKFTSIYQTNIQVPQILLIFSPVEMMLSDIYLIISADHPDLWYYVNYASFKKKIEILDRLKESIIQNIKCKSKQKDYKEDGYLIKSAFKFLITYNLTISIIQIKFEDTINKQFLCGLSIKTKGIK</sequence>